<accession>A0AAP0EL05</accession>
<name>A0AAP0EL05_9MAGN</name>
<evidence type="ECO:0000313" key="1">
    <source>
        <dbReference type="EMBL" id="KAK9094100.1"/>
    </source>
</evidence>
<sequence>MSGPTWMRAISFAAPQRGSGGEDDFVPELKFKELSRFLTGHMNLILPERNKVGGFARSANYDSPHQFQMELMVRDSFCINPTSSFQGWPSQEGFNFHAQLAMLLAFFSMSFVPEMTCTLCQHSCICSAD</sequence>
<organism evidence="1 2">
    <name type="scientific">Stephania cephalantha</name>
    <dbReference type="NCBI Taxonomy" id="152367"/>
    <lineage>
        <taxon>Eukaryota</taxon>
        <taxon>Viridiplantae</taxon>
        <taxon>Streptophyta</taxon>
        <taxon>Embryophyta</taxon>
        <taxon>Tracheophyta</taxon>
        <taxon>Spermatophyta</taxon>
        <taxon>Magnoliopsida</taxon>
        <taxon>Ranunculales</taxon>
        <taxon>Menispermaceae</taxon>
        <taxon>Menispermoideae</taxon>
        <taxon>Cissampelideae</taxon>
        <taxon>Stephania</taxon>
    </lineage>
</organism>
<dbReference type="AlphaFoldDB" id="A0AAP0EL05"/>
<comment type="caution">
    <text evidence="1">The sequence shown here is derived from an EMBL/GenBank/DDBJ whole genome shotgun (WGS) entry which is preliminary data.</text>
</comment>
<dbReference type="EMBL" id="JBBNAG010000011">
    <property type="protein sequence ID" value="KAK9094100.1"/>
    <property type="molecule type" value="Genomic_DNA"/>
</dbReference>
<evidence type="ECO:0000313" key="2">
    <source>
        <dbReference type="Proteomes" id="UP001419268"/>
    </source>
</evidence>
<dbReference type="Proteomes" id="UP001419268">
    <property type="component" value="Unassembled WGS sequence"/>
</dbReference>
<gene>
    <name evidence="1" type="ORF">Scep_025569</name>
</gene>
<proteinExistence type="predicted"/>
<reference evidence="1 2" key="1">
    <citation type="submission" date="2024-01" db="EMBL/GenBank/DDBJ databases">
        <title>Genome assemblies of Stephania.</title>
        <authorList>
            <person name="Yang L."/>
        </authorList>
    </citation>
    <scope>NUCLEOTIDE SEQUENCE [LARGE SCALE GENOMIC DNA]</scope>
    <source>
        <strain evidence="1">JXDWG</strain>
        <tissue evidence="1">Leaf</tissue>
    </source>
</reference>
<protein>
    <submittedName>
        <fullName evidence="1">Uncharacterized protein</fullName>
    </submittedName>
</protein>
<keyword evidence="2" id="KW-1185">Reference proteome</keyword>